<feature type="compositionally biased region" description="Basic and acidic residues" evidence="1">
    <location>
        <begin position="395"/>
        <end position="416"/>
    </location>
</feature>
<evidence type="ECO:0000256" key="1">
    <source>
        <dbReference type="SAM" id="MobiDB-lite"/>
    </source>
</evidence>
<organism evidence="2 3">
    <name type="scientific">Marasmius tenuissimus</name>
    <dbReference type="NCBI Taxonomy" id="585030"/>
    <lineage>
        <taxon>Eukaryota</taxon>
        <taxon>Fungi</taxon>
        <taxon>Dikarya</taxon>
        <taxon>Basidiomycota</taxon>
        <taxon>Agaricomycotina</taxon>
        <taxon>Agaricomycetes</taxon>
        <taxon>Agaricomycetidae</taxon>
        <taxon>Agaricales</taxon>
        <taxon>Marasmiineae</taxon>
        <taxon>Marasmiaceae</taxon>
        <taxon>Marasmius</taxon>
    </lineage>
</organism>
<name>A0ABR2ZTB7_9AGAR</name>
<reference evidence="2 3" key="1">
    <citation type="submission" date="2024-05" db="EMBL/GenBank/DDBJ databases">
        <title>A draft genome resource for the thread blight pathogen Marasmius tenuissimus strain MS-2.</title>
        <authorList>
            <person name="Yulfo-Soto G.E."/>
            <person name="Baruah I.K."/>
            <person name="Amoako-Attah I."/>
            <person name="Bukari Y."/>
            <person name="Meinhardt L.W."/>
            <person name="Bailey B.A."/>
            <person name="Cohen S.P."/>
        </authorList>
    </citation>
    <scope>NUCLEOTIDE SEQUENCE [LARGE SCALE GENOMIC DNA]</scope>
    <source>
        <strain evidence="2 3">MS-2</strain>
    </source>
</reference>
<feature type="region of interest" description="Disordered" evidence="1">
    <location>
        <begin position="679"/>
        <end position="807"/>
    </location>
</feature>
<feature type="compositionally biased region" description="Basic and acidic residues" evidence="1">
    <location>
        <begin position="354"/>
        <end position="363"/>
    </location>
</feature>
<feature type="compositionally biased region" description="Basic and acidic residues" evidence="1">
    <location>
        <begin position="448"/>
        <end position="464"/>
    </location>
</feature>
<feature type="compositionally biased region" description="Polar residues" evidence="1">
    <location>
        <begin position="778"/>
        <end position="793"/>
    </location>
</feature>
<evidence type="ECO:0000313" key="3">
    <source>
        <dbReference type="Proteomes" id="UP001437256"/>
    </source>
</evidence>
<evidence type="ECO:0000313" key="2">
    <source>
        <dbReference type="EMBL" id="KAL0064008.1"/>
    </source>
</evidence>
<feature type="compositionally biased region" description="Low complexity" evidence="1">
    <location>
        <begin position="728"/>
        <end position="760"/>
    </location>
</feature>
<sequence>MSPAPQVPWSTPPRPSSAGPGGGRESARPLPIPMVAATPTPPPLPGLPPSSVRDVRQVSSAGAVSPPQSKRGRKKSAHDLGLGLGVSPTASASVESSPKAANYPGELAESGSGFRASRIANHLRVTATAKGRGRSASPVGGMRYRPEDAQDLQPEQQAQPYAVATIHGNMSKGLHIPMPPPAQFEPNGSAGAALSPPLHSPRPMLSPKQSFTKDTVNGGVSVKSERVEVLERMADAVGKSATDLSGDLPKEKEKEVDINKTLPKPQPQPQSPSLSPAALAKEGGDYFGNATTAPVPATPTKKFGNKSLGFGLGLGRRESGLDALEKKLLAEVGTRKVEPERRPDVWSVLGVESVKGKERREQGPVDPLNDSAISSLTLPDCEVGGGGGVGVGGGDLEKELMELENAREREKQEERERKRHKRKVRRGETGSEDSDTKTSVGGKSLSGRTERQKRKDKERSKITEGDGDGLSEGVEKKERRSGHTKRKGKSNARVAAWLGDMRADVPTPPAEDVIPHTPSPVPAEFPQEDTAPKAREASPLRPAEQAPSDLPPSNPSRLPDPRSSGFVPIGTLKPDIYQRTLVPKDSPFASSESMEDDARRITELWSQDNKDNKKGSPASPQVTQNTNPWKSVRSPIFAKRANGLPMFPPLKEADSEVKYDIRSARGGKGGQVTAVAAIWASVTDPSKQEEPSTSKPPRPKTEPAPSKPPPKSAAGLTSSRPKSINDLLSPKATKPSPLSAASSTSSSSSRSGAAPRPSAGVPRRFGIGKGGLKATPAVVSSSHATPTLSSTASLAKPGLAGQRKQSLPLPARVTHTISELPKDAPGKRLSMPVPSKPNGIVAGEAVNNLKAIAEGGVSTKSPDSPVPKPSETGYAFGQARLKELIKKYQGQTTS</sequence>
<feature type="compositionally biased region" description="Polar residues" evidence="1">
    <location>
        <begin position="57"/>
        <end position="68"/>
    </location>
</feature>
<dbReference type="EMBL" id="JBBXMP010000069">
    <property type="protein sequence ID" value="KAL0064008.1"/>
    <property type="molecule type" value="Genomic_DNA"/>
</dbReference>
<protein>
    <submittedName>
        <fullName evidence="2">Uncharacterized protein</fullName>
    </submittedName>
</protein>
<feature type="compositionally biased region" description="Basic residues" evidence="1">
    <location>
        <begin position="479"/>
        <end position="490"/>
    </location>
</feature>
<accession>A0ABR2ZTB7</accession>
<dbReference type="Proteomes" id="UP001437256">
    <property type="component" value="Unassembled WGS sequence"/>
</dbReference>
<feature type="compositionally biased region" description="Basic and acidic residues" evidence="1">
    <location>
        <begin position="596"/>
        <end position="614"/>
    </location>
</feature>
<feature type="region of interest" description="Disordered" evidence="1">
    <location>
        <begin position="172"/>
        <end position="219"/>
    </location>
</feature>
<feature type="compositionally biased region" description="Basic and acidic residues" evidence="1">
    <location>
        <begin position="248"/>
        <end position="258"/>
    </location>
</feature>
<comment type="caution">
    <text evidence="2">The sequence shown here is derived from an EMBL/GenBank/DDBJ whole genome shotgun (WGS) entry which is preliminary data.</text>
</comment>
<feature type="region of interest" description="Disordered" evidence="1">
    <location>
        <begin position="379"/>
        <end position="655"/>
    </location>
</feature>
<feature type="region of interest" description="Disordered" evidence="1">
    <location>
        <begin position="234"/>
        <end position="305"/>
    </location>
</feature>
<gene>
    <name evidence="2" type="ORF">AAF712_009076</name>
</gene>
<keyword evidence="3" id="KW-1185">Reference proteome</keyword>
<feature type="region of interest" description="Disordered" evidence="1">
    <location>
        <begin position="125"/>
        <end position="156"/>
    </location>
</feature>
<feature type="region of interest" description="Disordered" evidence="1">
    <location>
        <begin position="354"/>
        <end position="373"/>
    </location>
</feature>
<feature type="compositionally biased region" description="Low complexity" evidence="1">
    <location>
        <begin position="271"/>
        <end position="281"/>
    </location>
</feature>
<proteinExistence type="predicted"/>
<feature type="compositionally biased region" description="Polar residues" evidence="1">
    <location>
        <begin position="618"/>
        <end position="629"/>
    </location>
</feature>
<feature type="compositionally biased region" description="Low complexity" evidence="1">
    <location>
        <begin position="290"/>
        <end position="300"/>
    </location>
</feature>
<feature type="compositionally biased region" description="Pro residues" evidence="1">
    <location>
        <begin position="39"/>
        <end position="48"/>
    </location>
</feature>
<feature type="region of interest" description="Disordered" evidence="1">
    <location>
        <begin position="1"/>
        <end position="111"/>
    </location>
</feature>
<feature type="compositionally biased region" description="Gly residues" evidence="1">
    <location>
        <begin position="383"/>
        <end position="394"/>
    </location>
</feature>
<feature type="region of interest" description="Disordered" evidence="1">
    <location>
        <begin position="854"/>
        <end position="875"/>
    </location>
</feature>